<dbReference type="GO" id="GO:0045436">
    <property type="term" value="F:lycopene beta cyclase activity"/>
    <property type="evidence" value="ECO:0007669"/>
    <property type="project" value="UniProtKB-ARBA"/>
</dbReference>
<keyword evidence="7" id="KW-0413">Isomerase</keyword>
<evidence type="ECO:0000259" key="9">
    <source>
        <dbReference type="Pfam" id="PF18916"/>
    </source>
</evidence>
<keyword evidence="6 8" id="KW-0472">Membrane</keyword>
<keyword evidence="3 8" id="KW-0812">Transmembrane</keyword>
<feature type="transmembrane region" description="Helical" evidence="8">
    <location>
        <begin position="163"/>
        <end position="182"/>
    </location>
</feature>
<evidence type="ECO:0000256" key="3">
    <source>
        <dbReference type="ARBA" id="ARBA00022692"/>
    </source>
</evidence>
<keyword evidence="5 8" id="KW-1133">Transmembrane helix</keyword>
<evidence type="ECO:0000313" key="11">
    <source>
        <dbReference type="Proteomes" id="UP000198869"/>
    </source>
</evidence>
<dbReference type="RefSeq" id="WP_089855059.1">
    <property type="nucleotide sequence ID" value="NZ_FNDW01000002.1"/>
</dbReference>
<feature type="transmembrane region" description="Helical" evidence="8">
    <location>
        <begin position="6"/>
        <end position="23"/>
    </location>
</feature>
<feature type="transmembrane region" description="Helical" evidence="8">
    <location>
        <begin position="35"/>
        <end position="60"/>
    </location>
</feature>
<dbReference type="GO" id="GO:0016117">
    <property type="term" value="P:carotenoid biosynthetic process"/>
    <property type="evidence" value="ECO:0007669"/>
    <property type="project" value="UniProtKB-KW"/>
</dbReference>
<keyword evidence="11" id="KW-1185">Reference proteome</keyword>
<comment type="pathway">
    <text evidence="2">Carotenoid biosynthesis.</text>
</comment>
<dbReference type="Proteomes" id="UP000198869">
    <property type="component" value="Unassembled WGS sequence"/>
</dbReference>
<feature type="domain" description="Lycopene cyclase" evidence="9">
    <location>
        <begin position="130"/>
        <end position="224"/>
    </location>
</feature>
<dbReference type="InterPro" id="IPR017825">
    <property type="entry name" value="Lycopene_cyclase_dom"/>
</dbReference>
<dbReference type="GO" id="GO:0016872">
    <property type="term" value="F:intramolecular lyase activity"/>
    <property type="evidence" value="ECO:0007669"/>
    <property type="project" value="InterPro"/>
</dbReference>
<sequence>MEHYLYLLINFFTVIVCFIFSFHPKIQFSRYFKEFLWASLLVGIVFIAWDAWFTKIGVWWFNDKYLLGIRLFGLPIEELLFFICIPFSCVFTYFCLTTFFKLDWKPLPQNIFVIVCIAASLVISYFFRERIYTLMTFLSTAGSLFILHYILKVKWIGKVSFIYLLLMPGFLMVNGILTGTGLESPIVNYNPDEFIGLRILTIPVEDTVYGYELILWNIFFFELFRKTEKQPVVEVEA</sequence>
<dbReference type="GO" id="GO:0016020">
    <property type="term" value="C:membrane"/>
    <property type="evidence" value="ECO:0007669"/>
    <property type="project" value="UniProtKB-SubCell"/>
</dbReference>
<evidence type="ECO:0000256" key="1">
    <source>
        <dbReference type="ARBA" id="ARBA00004141"/>
    </source>
</evidence>
<protein>
    <submittedName>
        <fullName evidence="10">Lycopene cyclase domain-containing protein</fullName>
    </submittedName>
</protein>
<dbReference type="STRING" id="311334.SAMN05421846_102150"/>
<evidence type="ECO:0000256" key="8">
    <source>
        <dbReference type="SAM" id="Phobius"/>
    </source>
</evidence>
<evidence type="ECO:0000256" key="2">
    <source>
        <dbReference type="ARBA" id="ARBA00004829"/>
    </source>
</evidence>
<name>A0A1G8FIB4_9FLAO</name>
<keyword evidence="4" id="KW-0125">Carotenoid biosynthesis</keyword>
<gene>
    <name evidence="10" type="ORF">SAMN05421846_102150</name>
</gene>
<dbReference type="NCBIfam" id="TIGR03462">
    <property type="entry name" value="CarR_dom_SF"/>
    <property type="match status" value="1"/>
</dbReference>
<dbReference type="Pfam" id="PF18916">
    <property type="entry name" value="Lycopene_cyc"/>
    <property type="match status" value="2"/>
</dbReference>
<dbReference type="OrthoDB" id="5195186at2"/>
<feature type="transmembrane region" description="Helical" evidence="8">
    <location>
        <begin position="80"/>
        <end position="100"/>
    </location>
</feature>
<evidence type="ECO:0000256" key="4">
    <source>
        <dbReference type="ARBA" id="ARBA00022746"/>
    </source>
</evidence>
<feature type="transmembrane region" description="Helical" evidence="8">
    <location>
        <begin position="132"/>
        <end position="151"/>
    </location>
</feature>
<evidence type="ECO:0000313" key="10">
    <source>
        <dbReference type="EMBL" id="SDH81806.1"/>
    </source>
</evidence>
<accession>A0A1G8FIB4</accession>
<organism evidence="10 11">
    <name type="scientific">Chryseobacterium taeanense</name>
    <dbReference type="NCBI Taxonomy" id="311334"/>
    <lineage>
        <taxon>Bacteria</taxon>
        <taxon>Pseudomonadati</taxon>
        <taxon>Bacteroidota</taxon>
        <taxon>Flavobacteriia</taxon>
        <taxon>Flavobacteriales</taxon>
        <taxon>Weeksellaceae</taxon>
        <taxon>Chryseobacterium group</taxon>
        <taxon>Chryseobacterium</taxon>
    </lineage>
</organism>
<feature type="domain" description="Lycopene cyclase" evidence="9">
    <location>
        <begin position="3"/>
        <end position="96"/>
    </location>
</feature>
<proteinExistence type="predicted"/>
<comment type="subcellular location">
    <subcellularLocation>
        <location evidence="1">Membrane</location>
        <topology evidence="1">Multi-pass membrane protein</topology>
    </subcellularLocation>
</comment>
<reference evidence="11" key="1">
    <citation type="submission" date="2016-10" db="EMBL/GenBank/DDBJ databases">
        <authorList>
            <person name="Varghese N."/>
            <person name="Submissions S."/>
        </authorList>
    </citation>
    <scope>NUCLEOTIDE SEQUENCE [LARGE SCALE GENOMIC DNA]</scope>
    <source>
        <strain evidence="11">DSM 17071</strain>
    </source>
</reference>
<feature type="transmembrane region" description="Helical" evidence="8">
    <location>
        <begin position="107"/>
        <end position="126"/>
    </location>
</feature>
<feature type="transmembrane region" description="Helical" evidence="8">
    <location>
        <begin position="208"/>
        <end position="224"/>
    </location>
</feature>
<evidence type="ECO:0000256" key="5">
    <source>
        <dbReference type="ARBA" id="ARBA00022989"/>
    </source>
</evidence>
<evidence type="ECO:0000256" key="6">
    <source>
        <dbReference type="ARBA" id="ARBA00023136"/>
    </source>
</evidence>
<dbReference type="AlphaFoldDB" id="A0A1G8FIB4"/>
<evidence type="ECO:0000256" key="7">
    <source>
        <dbReference type="ARBA" id="ARBA00023235"/>
    </source>
</evidence>
<dbReference type="EMBL" id="FNDW01000002">
    <property type="protein sequence ID" value="SDH81806.1"/>
    <property type="molecule type" value="Genomic_DNA"/>
</dbReference>